<dbReference type="InterPro" id="IPR003439">
    <property type="entry name" value="ABC_transporter-like_ATP-bd"/>
</dbReference>
<organism evidence="6 7">
    <name type="scientific">Pseudoalteromonas lipolytica</name>
    <dbReference type="NCBI Taxonomy" id="570156"/>
    <lineage>
        <taxon>Bacteria</taxon>
        <taxon>Pseudomonadati</taxon>
        <taxon>Pseudomonadota</taxon>
        <taxon>Gammaproteobacteria</taxon>
        <taxon>Alteromonadales</taxon>
        <taxon>Pseudoalteromonadaceae</taxon>
        <taxon>Pseudoalteromonas</taxon>
    </lineage>
</organism>
<dbReference type="AlphaFoldDB" id="A0AAD0WCB6"/>
<dbReference type="KEGG" id="pdj:D0907_08405"/>
<evidence type="ECO:0000256" key="4">
    <source>
        <dbReference type="SAM" id="MobiDB-lite"/>
    </source>
</evidence>
<feature type="compositionally biased region" description="Polar residues" evidence="4">
    <location>
        <begin position="247"/>
        <end position="259"/>
    </location>
</feature>
<dbReference type="GO" id="GO:0005524">
    <property type="term" value="F:ATP binding"/>
    <property type="evidence" value="ECO:0007669"/>
    <property type="project" value="UniProtKB-KW"/>
</dbReference>
<dbReference type="InterPro" id="IPR003593">
    <property type="entry name" value="AAA+_ATPase"/>
</dbReference>
<dbReference type="InterPro" id="IPR027417">
    <property type="entry name" value="P-loop_NTPase"/>
</dbReference>
<feature type="compositionally biased region" description="Polar residues" evidence="4">
    <location>
        <begin position="270"/>
        <end position="280"/>
    </location>
</feature>
<accession>A0AAD0WCB6</accession>
<dbReference type="SUPFAM" id="SSF52540">
    <property type="entry name" value="P-loop containing nucleoside triphosphate hydrolases"/>
    <property type="match status" value="2"/>
</dbReference>
<name>A0AAD0WCB6_9GAMM</name>
<evidence type="ECO:0000259" key="5">
    <source>
        <dbReference type="PROSITE" id="PS50893"/>
    </source>
</evidence>
<dbReference type="RefSeq" id="WP_118844316.1">
    <property type="nucleotide sequence ID" value="NZ_CP032090.1"/>
</dbReference>
<dbReference type="GO" id="GO:0016887">
    <property type="term" value="F:ATP hydrolysis activity"/>
    <property type="evidence" value="ECO:0007669"/>
    <property type="project" value="InterPro"/>
</dbReference>
<dbReference type="InterPro" id="IPR050611">
    <property type="entry name" value="ABCF"/>
</dbReference>
<dbReference type="GeneID" id="99505478"/>
<evidence type="ECO:0000256" key="2">
    <source>
        <dbReference type="ARBA" id="ARBA00022741"/>
    </source>
</evidence>
<dbReference type="Proteomes" id="UP000264605">
    <property type="component" value="Chromosome"/>
</dbReference>
<feature type="region of interest" description="Disordered" evidence="4">
    <location>
        <begin position="247"/>
        <end position="306"/>
    </location>
</feature>
<sequence length="523" mass="58557">MPQLHAFNLCFQHANGKRLFNNITLSLTAKTTALVGRNGSGKSILASLLCKERSPTSGTVNSSGVMGIYKQVDDIKQLNTLTVAESIGLDHYFNALQAINEGQFTEHDLALVDGYWDLEQRFTSVLNKLGLKNITATAHANSLSGGQLSQLKLWALFTLNHDILILDEPSNHLDNQGKSWLKNQIESYPGQILLISHDRELLEIVDEIWELSSLGLVVYGGNFTDYTRQKQQHVTALENKLNAATKQQSKLEAQQQVNKQKAEKRANKGTKLQKSGSQPKVLQDAKKDRASANQSSQSKNAAKREAQITKNKQVLISQLEQVKPQQFYLNQTEFKRQKAVTLENVVLQNGSHTPLNLSLYNDEKIHLSGANGTGKSTLLKTMMAKLPVRVGQIHVNQPLYYLDQHFSLINNDLTLLDNLMFYCRELTHNTARTLLACLNFRKDDVYKQAAQLSGGEKMKLAMCIVSHIEKHVFLLLDEPDNHLDLESKQLLADALYAFNGGFIIVSHDQYFIEGIGCHKKIAL</sequence>
<feature type="compositionally biased region" description="Low complexity" evidence="4">
    <location>
        <begin position="291"/>
        <end position="300"/>
    </location>
</feature>
<reference evidence="6 7" key="1">
    <citation type="submission" date="2018-08" db="EMBL/GenBank/DDBJ databases">
        <title>Draft genome sequence of Pseudoalteromonas donghaensis HJ51.</title>
        <authorList>
            <person name="Oh J."/>
            <person name="Roh D."/>
        </authorList>
    </citation>
    <scope>NUCLEOTIDE SEQUENCE [LARGE SCALE GENOMIC DNA]</scope>
    <source>
        <strain evidence="6 7">HJ51</strain>
    </source>
</reference>
<dbReference type="PROSITE" id="PS50893">
    <property type="entry name" value="ABC_TRANSPORTER_2"/>
    <property type="match status" value="1"/>
</dbReference>
<evidence type="ECO:0000256" key="1">
    <source>
        <dbReference type="ARBA" id="ARBA00022737"/>
    </source>
</evidence>
<evidence type="ECO:0000256" key="3">
    <source>
        <dbReference type="ARBA" id="ARBA00022840"/>
    </source>
</evidence>
<keyword evidence="3 6" id="KW-0067">ATP-binding</keyword>
<dbReference type="Pfam" id="PF00005">
    <property type="entry name" value="ABC_tran"/>
    <property type="match status" value="2"/>
</dbReference>
<dbReference type="EMBL" id="CP032090">
    <property type="protein sequence ID" value="AXV65288.1"/>
    <property type="molecule type" value="Genomic_DNA"/>
</dbReference>
<proteinExistence type="predicted"/>
<dbReference type="Gene3D" id="3.40.50.300">
    <property type="entry name" value="P-loop containing nucleotide triphosphate hydrolases"/>
    <property type="match status" value="2"/>
</dbReference>
<feature type="domain" description="ABC transporter" evidence="5">
    <location>
        <begin position="4"/>
        <end position="238"/>
    </location>
</feature>
<protein>
    <submittedName>
        <fullName evidence="6">ABC transporter ATP-binding protein</fullName>
    </submittedName>
</protein>
<dbReference type="PANTHER" id="PTHR19211:SF6">
    <property type="entry name" value="BLL7188 PROTEIN"/>
    <property type="match status" value="1"/>
</dbReference>
<dbReference type="PANTHER" id="PTHR19211">
    <property type="entry name" value="ATP-BINDING TRANSPORT PROTEIN-RELATED"/>
    <property type="match status" value="1"/>
</dbReference>
<keyword evidence="2" id="KW-0547">Nucleotide-binding</keyword>
<keyword evidence="1" id="KW-0677">Repeat</keyword>
<gene>
    <name evidence="6" type="ORF">D0907_08405</name>
</gene>
<evidence type="ECO:0000313" key="7">
    <source>
        <dbReference type="Proteomes" id="UP000264605"/>
    </source>
</evidence>
<evidence type="ECO:0000313" key="6">
    <source>
        <dbReference type="EMBL" id="AXV65288.1"/>
    </source>
</evidence>
<dbReference type="SMART" id="SM00382">
    <property type="entry name" value="AAA"/>
    <property type="match status" value="2"/>
</dbReference>